<organism evidence="1 2">
    <name type="scientific">Symbiodinium pilosum</name>
    <name type="common">Dinoflagellate</name>
    <dbReference type="NCBI Taxonomy" id="2952"/>
    <lineage>
        <taxon>Eukaryota</taxon>
        <taxon>Sar</taxon>
        <taxon>Alveolata</taxon>
        <taxon>Dinophyceae</taxon>
        <taxon>Suessiales</taxon>
        <taxon>Symbiodiniaceae</taxon>
        <taxon>Symbiodinium</taxon>
    </lineage>
</organism>
<dbReference type="Proteomes" id="UP000649617">
    <property type="component" value="Unassembled WGS sequence"/>
</dbReference>
<name>A0A812N222_SYMPI</name>
<comment type="caution">
    <text evidence="1">The sequence shown here is derived from an EMBL/GenBank/DDBJ whole genome shotgun (WGS) entry which is preliminary data.</text>
</comment>
<sequence length="125" mass="13750">MKGFYEQRSCTDTSPTWELSEQGSLEQVPNLKAKWILDEETVLTCCHYAGNEAAESWVDATRLSERFGSETLECMGGLGVLLEFIGLICADAGAPSYASLLPFGLPEVRDFHVECRMLGGSLIRP</sequence>
<protein>
    <submittedName>
        <fullName evidence="1">Uncharacterized protein</fullName>
    </submittedName>
</protein>
<evidence type="ECO:0000313" key="1">
    <source>
        <dbReference type="EMBL" id="CAE7298124.1"/>
    </source>
</evidence>
<reference evidence="1" key="1">
    <citation type="submission" date="2021-02" db="EMBL/GenBank/DDBJ databases">
        <authorList>
            <person name="Dougan E. K."/>
            <person name="Rhodes N."/>
            <person name="Thang M."/>
            <person name="Chan C."/>
        </authorList>
    </citation>
    <scope>NUCLEOTIDE SEQUENCE</scope>
</reference>
<gene>
    <name evidence="1" type="ORF">SPIL2461_LOCUS6721</name>
</gene>
<dbReference type="AlphaFoldDB" id="A0A812N222"/>
<dbReference type="EMBL" id="CAJNIZ010010302">
    <property type="protein sequence ID" value="CAE7298124.1"/>
    <property type="molecule type" value="Genomic_DNA"/>
</dbReference>
<proteinExistence type="predicted"/>
<accession>A0A812N222</accession>
<keyword evidence="2" id="KW-1185">Reference proteome</keyword>
<evidence type="ECO:0000313" key="2">
    <source>
        <dbReference type="Proteomes" id="UP000649617"/>
    </source>
</evidence>
<dbReference type="OrthoDB" id="448336at2759"/>